<dbReference type="InterPro" id="IPR010349">
    <property type="entry name" value="Asparaginase_II"/>
</dbReference>
<accession>A0A8J2VLI2</accession>
<dbReference type="Pfam" id="PF06089">
    <property type="entry name" value="Asparaginase_II"/>
    <property type="match status" value="1"/>
</dbReference>
<dbReference type="EMBL" id="BMIR01000001">
    <property type="protein sequence ID" value="GGE27446.1"/>
    <property type="molecule type" value="Genomic_DNA"/>
</dbReference>
<reference evidence="1" key="2">
    <citation type="submission" date="2020-09" db="EMBL/GenBank/DDBJ databases">
        <authorList>
            <person name="Sun Q."/>
            <person name="Zhou Y."/>
        </authorList>
    </citation>
    <scope>NUCLEOTIDE SEQUENCE</scope>
    <source>
        <strain evidence="1">CGMCC 1.15371</strain>
    </source>
</reference>
<reference evidence="1" key="1">
    <citation type="journal article" date="2014" name="Int. J. Syst. Evol. Microbiol.">
        <title>Complete genome sequence of Corynebacterium casei LMG S-19264T (=DSM 44701T), isolated from a smear-ripened cheese.</title>
        <authorList>
            <consortium name="US DOE Joint Genome Institute (JGI-PGF)"/>
            <person name="Walter F."/>
            <person name="Albersmeier A."/>
            <person name="Kalinowski J."/>
            <person name="Ruckert C."/>
        </authorList>
    </citation>
    <scope>NUCLEOTIDE SEQUENCE</scope>
    <source>
        <strain evidence="1">CGMCC 1.15371</strain>
    </source>
</reference>
<keyword evidence="2" id="KW-1185">Reference proteome</keyword>
<dbReference type="RefSeq" id="WP_188688003.1">
    <property type="nucleotide sequence ID" value="NZ_BMIR01000001.1"/>
</dbReference>
<protein>
    <submittedName>
        <fullName evidence="1">Asparaginase</fullName>
    </submittedName>
</protein>
<comment type="caution">
    <text evidence="1">The sequence shown here is derived from an EMBL/GenBank/DDBJ whole genome shotgun (WGS) entry which is preliminary data.</text>
</comment>
<sequence length="330" mass="36819">MNDPVLVSEYRGSILENEHHGVICGVNEKKEVIFQEGDINHLTFYRSAMKPIQAIPVFLTDVINKYGLTSEETALFTASQRGEIYHQNALVSLLRKLQLSEEQLVCAESLPLNDEPKAACLWNHGAKRRLFHNCAGKHLGLIAAAREKGWDMDTYYELDHPLQQAILGYLSQLAEIDSNEIGKGTDGCGVPVFSVPLYNMALSYLKFACPEMISDQGMKEAVKHIGTVMNENPKIIASHQFVCTALLEDSNIVAKGGAQGVYCFALRKEKLSFALKVLSGSELVWPILIAGILEKMDYQNKETIHRLYELGQRDILNDEGKIIGKRVVNL</sequence>
<proteinExistence type="predicted"/>
<dbReference type="Proteomes" id="UP000628775">
    <property type="component" value="Unassembled WGS sequence"/>
</dbReference>
<dbReference type="PANTHER" id="PTHR42110:SF1">
    <property type="entry name" value="L-ASPARAGINASE, PUTATIVE (AFU_ORTHOLOGUE AFUA_3G11890)-RELATED"/>
    <property type="match status" value="1"/>
</dbReference>
<gene>
    <name evidence="1" type="ORF">GCM10011391_02290</name>
</gene>
<evidence type="ECO:0000313" key="1">
    <source>
        <dbReference type="EMBL" id="GGE27446.1"/>
    </source>
</evidence>
<dbReference type="PANTHER" id="PTHR42110">
    <property type="entry name" value="L-ASPARAGINASE, PUTATIVE (AFU_ORTHOLOGUE AFUA_3G11890)-RELATED"/>
    <property type="match status" value="1"/>
</dbReference>
<name>A0A8J2VLI2_9BACL</name>
<evidence type="ECO:0000313" key="2">
    <source>
        <dbReference type="Proteomes" id="UP000628775"/>
    </source>
</evidence>
<dbReference type="AlphaFoldDB" id="A0A8J2VLI2"/>
<organism evidence="1 2">
    <name type="scientific">Pullulanibacillus camelliae</name>
    <dbReference type="NCBI Taxonomy" id="1707096"/>
    <lineage>
        <taxon>Bacteria</taxon>
        <taxon>Bacillati</taxon>
        <taxon>Bacillota</taxon>
        <taxon>Bacilli</taxon>
        <taxon>Bacillales</taxon>
        <taxon>Sporolactobacillaceae</taxon>
        <taxon>Pullulanibacillus</taxon>
    </lineage>
</organism>